<accession>A0A6I7HL05</accession>
<dbReference type="Gene3D" id="3.90.550.10">
    <property type="entry name" value="Spore Coat Polysaccharide Biosynthesis Protein SpsA, Chain A"/>
    <property type="match status" value="1"/>
</dbReference>
<dbReference type="InterPro" id="IPR003329">
    <property type="entry name" value="Cytidylyl_trans"/>
</dbReference>
<dbReference type="InterPro" id="IPR050793">
    <property type="entry name" value="CMP-NeuNAc_synthase"/>
</dbReference>
<dbReference type="InterPro" id="IPR029044">
    <property type="entry name" value="Nucleotide-diphossugar_trans"/>
</dbReference>
<comment type="caution">
    <text evidence="1">The sequence shown here is derived from an EMBL/GenBank/DDBJ whole genome shotgun (WGS) entry which is preliminary data.</text>
</comment>
<dbReference type="SUPFAM" id="SSF53448">
    <property type="entry name" value="Nucleotide-diphospho-sugar transferases"/>
    <property type="match status" value="1"/>
</dbReference>
<organism evidence="1 2">
    <name type="scientific">Ciceribacter lividus</name>
    <dbReference type="NCBI Taxonomy" id="1197950"/>
    <lineage>
        <taxon>Bacteria</taxon>
        <taxon>Pseudomonadati</taxon>
        <taxon>Pseudomonadota</taxon>
        <taxon>Alphaproteobacteria</taxon>
        <taxon>Hyphomicrobiales</taxon>
        <taxon>Rhizobiaceae</taxon>
        <taxon>Ciceribacter</taxon>
    </lineage>
</organism>
<dbReference type="PANTHER" id="PTHR21485:SF6">
    <property type="entry name" value="N-ACYLNEURAMINATE CYTIDYLYLTRANSFERASE-RELATED"/>
    <property type="match status" value="1"/>
</dbReference>
<dbReference type="Proteomes" id="UP000252582">
    <property type="component" value="Unassembled WGS sequence"/>
</dbReference>
<dbReference type="GO" id="GO:0008781">
    <property type="term" value="F:N-acylneuraminate cytidylyltransferase activity"/>
    <property type="evidence" value="ECO:0007669"/>
    <property type="project" value="TreeGrafter"/>
</dbReference>
<protein>
    <submittedName>
        <fullName evidence="1">N-acylneuraminate cytidylyltransferase</fullName>
    </submittedName>
</protein>
<keyword evidence="1" id="KW-0548">Nucleotidyltransferase</keyword>
<gene>
    <name evidence="1" type="ORF">DFR48_111140</name>
</gene>
<dbReference type="Pfam" id="PF02348">
    <property type="entry name" value="CTP_transf_3"/>
    <property type="match status" value="1"/>
</dbReference>
<dbReference type="EMBL" id="QPIX01000011">
    <property type="protein sequence ID" value="RCW21176.1"/>
    <property type="molecule type" value="Genomic_DNA"/>
</dbReference>
<name>A0A6I7HL05_9HYPH</name>
<evidence type="ECO:0000313" key="2">
    <source>
        <dbReference type="Proteomes" id="UP000252582"/>
    </source>
</evidence>
<keyword evidence="1" id="KW-0808">Transferase</keyword>
<keyword evidence="2" id="KW-1185">Reference proteome</keyword>
<dbReference type="AlphaFoldDB" id="A0A6I7HL05"/>
<sequence length="201" mass="21772">MGKPLIHWTVKAALTSGICDRVTVNTDDIEIAEAAQNAGAEVPFMRPPHLATNEATTFDVVEHAITTLKVAPDYIVLLQPTSPLRSGDDIRSAFALIERTGAPAVVSVSAFDKPWPVLRRVEASVLNPVPEPSRGAPTHQLNGAIYIERLQPFLNTRSFTPPGALAYEMPRDRSIDVDTALDFKIAHAIALECAGLFHDNA</sequence>
<proteinExistence type="predicted"/>
<evidence type="ECO:0000313" key="1">
    <source>
        <dbReference type="EMBL" id="RCW21176.1"/>
    </source>
</evidence>
<dbReference type="CDD" id="cd02513">
    <property type="entry name" value="CMP-NeuAc_Synthase"/>
    <property type="match status" value="1"/>
</dbReference>
<dbReference type="PANTHER" id="PTHR21485">
    <property type="entry name" value="HAD SUPERFAMILY MEMBERS CMAS AND KDSC"/>
    <property type="match status" value="1"/>
</dbReference>
<reference evidence="1 2" key="1">
    <citation type="submission" date="2018-07" db="EMBL/GenBank/DDBJ databases">
        <title>Genomic Encyclopedia of Type Strains, Phase IV (KMG-IV): sequencing the most valuable type-strain genomes for metagenomic binning, comparative biology and taxonomic classification.</title>
        <authorList>
            <person name="Goeker M."/>
        </authorList>
    </citation>
    <scope>NUCLEOTIDE SEQUENCE [LARGE SCALE GENOMIC DNA]</scope>
    <source>
        <strain evidence="1 2">DSM 25528</strain>
    </source>
</reference>